<evidence type="ECO:0000256" key="1">
    <source>
        <dbReference type="SAM" id="MobiDB-lite"/>
    </source>
</evidence>
<comment type="caution">
    <text evidence="2">The sequence shown here is derived from an EMBL/GenBank/DDBJ whole genome shotgun (WGS) entry which is preliminary data.</text>
</comment>
<organism evidence="2 3">
    <name type="scientific">Pararge aegeria aegeria</name>
    <dbReference type="NCBI Taxonomy" id="348720"/>
    <lineage>
        <taxon>Eukaryota</taxon>
        <taxon>Metazoa</taxon>
        <taxon>Ecdysozoa</taxon>
        <taxon>Arthropoda</taxon>
        <taxon>Hexapoda</taxon>
        <taxon>Insecta</taxon>
        <taxon>Pterygota</taxon>
        <taxon>Neoptera</taxon>
        <taxon>Endopterygota</taxon>
        <taxon>Lepidoptera</taxon>
        <taxon>Glossata</taxon>
        <taxon>Ditrysia</taxon>
        <taxon>Papilionoidea</taxon>
        <taxon>Nymphalidae</taxon>
        <taxon>Satyrinae</taxon>
        <taxon>Satyrini</taxon>
        <taxon>Parargina</taxon>
        <taxon>Pararge</taxon>
    </lineage>
</organism>
<keyword evidence="3" id="KW-1185">Reference proteome</keyword>
<dbReference type="Proteomes" id="UP000838756">
    <property type="component" value="Unassembled WGS sequence"/>
</dbReference>
<gene>
    <name evidence="2" type="primary">jg3065</name>
    <name evidence="2" type="ORF">PAEG_LOCUS19650</name>
</gene>
<reference evidence="2" key="1">
    <citation type="submission" date="2022-03" db="EMBL/GenBank/DDBJ databases">
        <authorList>
            <person name="Lindestad O."/>
        </authorList>
    </citation>
    <scope>NUCLEOTIDE SEQUENCE</scope>
</reference>
<proteinExistence type="predicted"/>
<protein>
    <submittedName>
        <fullName evidence="2">Jg3065 protein</fullName>
    </submittedName>
</protein>
<dbReference type="AlphaFoldDB" id="A0A8S4RZT1"/>
<evidence type="ECO:0000313" key="3">
    <source>
        <dbReference type="Proteomes" id="UP000838756"/>
    </source>
</evidence>
<name>A0A8S4RZT1_9NEOP</name>
<sequence>MGNGTNAAKYSVLFMMNSFFEKRPHRKWFWLSLVETLDRLYHVDQTTGRQTNRRREIDLEPEALRQLAHRQALILWRTRLEEEKNVRQRAVGAILPNLEAWLSRKSGSVTFRLTQVLTGHGCFGEYLCRIGREATPKCHHCGGDRDTAQHTLEECPAWDQERHLLISHVGRDLSPAAVIAAMLAEDRAWKAVVSFCETVLVKKEAAERNRERANPGRRRQRPRAGANHARSPAQ</sequence>
<dbReference type="OrthoDB" id="7480128at2759"/>
<accession>A0A8S4RZT1</accession>
<dbReference type="EMBL" id="CAKXAJ010025747">
    <property type="protein sequence ID" value="CAH2243538.1"/>
    <property type="molecule type" value="Genomic_DNA"/>
</dbReference>
<evidence type="ECO:0000313" key="2">
    <source>
        <dbReference type="EMBL" id="CAH2243538.1"/>
    </source>
</evidence>
<feature type="region of interest" description="Disordered" evidence="1">
    <location>
        <begin position="206"/>
        <end position="234"/>
    </location>
</feature>